<name>A0A392UYS0_9FABA</name>
<organism evidence="1 2">
    <name type="scientific">Trifolium medium</name>
    <dbReference type="NCBI Taxonomy" id="97028"/>
    <lineage>
        <taxon>Eukaryota</taxon>
        <taxon>Viridiplantae</taxon>
        <taxon>Streptophyta</taxon>
        <taxon>Embryophyta</taxon>
        <taxon>Tracheophyta</taxon>
        <taxon>Spermatophyta</taxon>
        <taxon>Magnoliopsida</taxon>
        <taxon>eudicotyledons</taxon>
        <taxon>Gunneridae</taxon>
        <taxon>Pentapetalae</taxon>
        <taxon>rosids</taxon>
        <taxon>fabids</taxon>
        <taxon>Fabales</taxon>
        <taxon>Fabaceae</taxon>
        <taxon>Papilionoideae</taxon>
        <taxon>50 kb inversion clade</taxon>
        <taxon>NPAAA clade</taxon>
        <taxon>Hologalegina</taxon>
        <taxon>IRL clade</taxon>
        <taxon>Trifolieae</taxon>
        <taxon>Trifolium</taxon>
    </lineage>
</organism>
<reference evidence="1 2" key="1">
    <citation type="journal article" date="2018" name="Front. Plant Sci.">
        <title>Red Clover (Trifolium pratense) and Zigzag Clover (T. medium) - A Picture of Genomic Similarities and Differences.</title>
        <authorList>
            <person name="Dluhosova J."/>
            <person name="Istvanek J."/>
            <person name="Nedelnik J."/>
            <person name="Repkova J."/>
        </authorList>
    </citation>
    <scope>NUCLEOTIDE SEQUENCE [LARGE SCALE GENOMIC DNA]</scope>
    <source>
        <strain evidence="2">cv. 10/8</strain>
        <tissue evidence="1">Leaf</tissue>
    </source>
</reference>
<comment type="caution">
    <text evidence="1">The sequence shown here is derived from an EMBL/GenBank/DDBJ whole genome shotgun (WGS) entry which is preliminary data.</text>
</comment>
<dbReference type="EMBL" id="LXQA010982749">
    <property type="protein sequence ID" value="MCI79855.1"/>
    <property type="molecule type" value="Genomic_DNA"/>
</dbReference>
<accession>A0A392UYS0</accession>
<dbReference type="Proteomes" id="UP000265520">
    <property type="component" value="Unassembled WGS sequence"/>
</dbReference>
<evidence type="ECO:0000313" key="1">
    <source>
        <dbReference type="EMBL" id="MCI79855.1"/>
    </source>
</evidence>
<evidence type="ECO:0000313" key="2">
    <source>
        <dbReference type="Proteomes" id="UP000265520"/>
    </source>
</evidence>
<keyword evidence="2" id="KW-1185">Reference proteome</keyword>
<protein>
    <submittedName>
        <fullName evidence="1">Uncharacterized protein</fullName>
    </submittedName>
</protein>
<dbReference type="AlphaFoldDB" id="A0A392UYS0"/>
<proteinExistence type="predicted"/>
<sequence length="56" mass="6456">MKPSQHDGKRFILEKSVYLLIKKTAVSQHDGANVARWQVSEAIVIRWNAMGYERKA</sequence>
<feature type="non-terminal residue" evidence="1">
    <location>
        <position position="56"/>
    </location>
</feature>